<dbReference type="EMBL" id="JACJIA010000007">
    <property type="protein sequence ID" value="MBA8953723.1"/>
    <property type="molecule type" value="Genomic_DNA"/>
</dbReference>
<dbReference type="InterPro" id="IPR020815">
    <property type="entry name" value="Ribosomal_bS6_CS"/>
</dbReference>
<keyword evidence="4" id="KW-1185">Reference proteome</keyword>
<keyword evidence="1" id="KW-1133">Transmembrane helix</keyword>
<evidence type="ECO:0000259" key="2">
    <source>
        <dbReference type="Pfam" id="PF01882"/>
    </source>
</evidence>
<name>A0A7W3LSZ3_ACTNM</name>
<dbReference type="GO" id="GO:0019843">
    <property type="term" value="F:rRNA binding"/>
    <property type="evidence" value="ECO:0007669"/>
    <property type="project" value="InterPro"/>
</dbReference>
<gene>
    <name evidence="3" type="ORF">HNR61_005376</name>
</gene>
<dbReference type="InterPro" id="IPR002881">
    <property type="entry name" value="DUF58"/>
</dbReference>
<comment type="caution">
    <text evidence="3">The sequence shown here is derived from an EMBL/GenBank/DDBJ whole genome shotgun (WGS) entry which is preliminary data.</text>
</comment>
<dbReference type="PANTHER" id="PTHR34351">
    <property type="entry name" value="SLR1927 PROTEIN-RELATED"/>
    <property type="match status" value="1"/>
</dbReference>
<dbReference type="GO" id="GO:0005840">
    <property type="term" value="C:ribosome"/>
    <property type="evidence" value="ECO:0007669"/>
    <property type="project" value="InterPro"/>
</dbReference>
<dbReference type="RefSeq" id="WP_312898108.1">
    <property type="nucleotide sequence ID" value="NZ_BAAALP010000056.1"/>
</dbReference>
<dbReference type="Pfam" id="PF01882">
    <property type="entry name" value="DUF58"/>
    <property type="match status" value="1"/>
</dbReference>
<feature type="domain" description="DUF58" evidence="2">
    <location>
        <begin position="204"/>
        <end position="358"/>
    </location>
</feature>
<feature type="transmembrane region" description="Helical" evidence="1">
    <location>
        <begin position="37"/>
        <end position="55"/>
    </location>
</feature>
<evidence type="ECO:0000256" key="1">
    <source>
        <dbReference type="SAM" id="Phobius"/>
    </source>
</evidence>
<dbReference type="PANTHER" id="PTHR34351:SF1">
    <property type="entry name" value="SLR1927 PROTEIN"/>
    <property type="match status" value="1"/>
</dbReference>
<keyword evidence="1" id="KW-0472">Membrane</keyword>
<evidence type="ECO:0000313" key="3">
    <source>
        <dbReference type="EMBL" id="MBA8953723.1"/>
    </source>
</evidence>
<feature type="transmembrane region" description="Helical" evidence="1">
    <location>
        <begin position="12"/>
        <end position="31"/>
    </location>
</feature>
<dbReference type="GO" id="GO:0006412">
    <property type="term" value="P:translation"/>
    <property type="evidence" value="ECO:0007669"/>
    <property type="project" value="InterPro"/>
</dbReference>
<protein>
    <submittedName>
        <fullName evidence="3">Uncharacterized protein (DUF58 family)</fullName>
    </submittedName>
</protein>
<dbReference type="PROSITE" id="PS01048">
    <property type="entry name" value="RIBOSOMAL_S6"/>
    <property type="match status" value="1"/>
</dbReference>
<reference evidence="3 4" key="1">
    <citation type="submission" date="2020-08" db="EMBL/GenBank/DDBJ databases">
        <title>Genomic Encyclopedia of Type Strains, Phase IV (KMG-IV): sequencing the most valuable type-strain genomes for metagenomic binning, comparative biology and taxonomic classification.</title>
        <authorList>
            <person name="Goeker M."/>
        </authorList>
    </citation>
    <scope>NUCLEOTIDE SEQUENCE [LARGE SCALE GENOMIC DNA]</scope>
    <source>
        <strain evidence="3 4">DSM 44197</strain>
    </source>
</reference>
<organism evidence="3 4">
    <name type="scientific">Actinomadura namibiensis</name>
    <dbReference type="NCBI Taxonomy" id="182080"/>
    <lineage>
        <taxon>Bacteria</taxon>
        <taxon>Bacillati</taxon>
        <taxon>Actinomycetota</taxon>
        <taxon>Actinomycetes</taxon>
        <taxon>Streptosporangiales</taxon>
        <taxon>Thermomonosporaceae</taxon>
        <taxon>Actinomadura</taxon>
    </lineage>
</organism>
<evidence type="ECO:0000313" key="4">
    <source>
        <dbReference type="Proteomes" id="UP000572680"/>
    </source>
</evidence>
<proteinExistence type="predicted"/>
<accession>A0A7W3LSZ3</accession>
<dbReference type="AlphaFoldDB" id="A0A7W3LSZ3"/>
<keyword evidence="1" id="KW-0812">Transmembrane</keyword>
<dbReference type="GO" id="GO:0003735">
    <property type="term" value="F:structural constituent of ribosome"/>
    <property type="evidence" value="ECO:0007669"/>
    <property type="project" value="InterPro"/>
</dbReference>
<dbReference type="Proteomes" id="UP000572680">
    <property type="component" value="Unassembled WGS sequence"/>
</dbReference>
<sequence length="429" mass="45699">MILRRALAGLTTRGRSFVAAGTTAVVCAFVLGERDLLRAGVLVLALPLLCVLAVSRTRYRLACARRLTPSRLPVGHEARADLLMENVSRLPSGLLMVEDQVPYTLGGRARFVLDRIEPRGSRELSYRIRSDVRGRYRVGPLVVRLTDPFGMVELVRSFSQADTLTVTPAIVALPPGRLAGAWTGGGDSPARTVASAGEDDIAPREYRHGDDLRRVHWRSTARRGELMVRREEQHWQNSGTLFMDTRRRAHWGEGPGSSFEQAVSVTASVGVHLARAGMGLRLVTDAGEAVPPAVDGAFEGLLLDALAVARVSDEGSLTPGLAALRGASALRREGEGLVVAVFGALDVEEARQVAAARRGTSTFVAVLVAPDLATHDENAHGGGAARVLRSAGWRVVSVRSAAELAGAWALADHATEDFARDHTGNGGGA</sequence>